<evidence type="ECO:0000256" key="10">
    <source>
        <dbReference type="ARBA" id="ARBA00023014"/>
    </source>
</evidence>
<organism evidence="15">
    <name type="scientific">hydrothermal vent metagenome</name>
    <dbReference type="NCBI Taxonomy" id="652676"/>
    <lineage>
        <taxon>unclassified sequences</taxon>
        <taxon>metagenomes</taxon>
        <taxon>ecological metagenomes</taxon>
    </lineage>
</organism>
<evidence type="ECO:0000256" key="9">
    <source>
        <dbReference type="ARBA" id="ARBA00023004"/>
    </source>
</evidence>
<evidence type="ECO:0000256" key="3">
    <source>
        <dbReference type="ARBA" id="ARBA00012768"/>
    </source>
</evidence>
<keyword evidence="7" id="KW-0378">Hydrolase</keyword>
<dbReference type="Pfam" id="PF01930">
    <property type="entry name" value="Cas_Cas4"/>
    <property type="match status" value="1"/>
</dbReference>
<dbReference type="GO" id="GO:0051607">
    <property type="term" value="P:defense response to virus"/>
    <property type="evidence" value="ECO:0007669"/>
    <property type="project" value="UniProtKB-KW"/>
</dbReference>
<keyword evidence="12" id="KW-0464">Manganese</keyword>
<evidence type="ECO:0000256" key="5">
    <source>
        <dbReference type="ARBA" id="ARBA00022722"/>
    </source>
</evidence>
<keyword evidence="11" id="KW-0051">Antiviral defense</keyword>
<comment type="catalytic activity">
    <reaction evidence="13">
        <text>exonucleolytic cleavage in the 5'- to 3'-direction to yield nucleoside 3'-phosphates.</text>
        <dbReference type="EC" id="3.1.12.1"/>
    </reaction>
</comment>
<comment type="cofactor">
    <cofactor evidence="1">
        <name>[4Fe-4S] cluster</name>
        <dbReference type="ChEBI" id="CHEBI:49883"/>
    </cofactor>
</comment>
<dbReference type="PANTHER" id="PTHR36531:SF6">
    <property type="entry name" value="DNA REPLICATION ATP-DEPENDENT HELICASE_NUCLEASE DNA2"/>
    <property type="match status" value="1"/>
</dbReference>
<evidence type="ECO:0000256" key="2">
    <source>
        <dbReference type="ARBA" id="ARBA00009189"/>
    </source>
</evidence>
<evidence type="ECO:0000256" key="7">
    <source>
        <dbReference type="ARBA" id="ARBA00022801"/>
    </source>
</evidence>
<keyword evidence="10" id="KW-0411">Iron-sulfur</keyword>
<protein>
    <recommendedName>
        <fullName evidence="4">CRISPR-associated exonuclease Cas4</fullName>
        <ecNumber evidence="3">3.1.12.1</ecNumber>
    </recommendedName>
</protein>
<proteinExistence type="inferred from homology"/>
<evidence type="ECO:0000256" key="8">
    <source>
        <dbReference type="ARBA" id="ARBA00022839"/>
    </source>
</evidence>
<dbReference type="Gene3D" id="3.90.320.10">
    <property type="match status" value="1"/>
</dbReference>
<dbReference type="NCBIfam" id="TIGR00372">
    <property type="entry name" value="cas4"/>
    <property type="match status" value="1"/>
</dbReference>
<keyword evidence="8 15" id="KW-0269">Exonuclease</keyword>
<gene>
    <name evidence="15" type="ORF">MNBD_CHLOROFLEXI01-244</name>
</gene>
<evidence type="ECO:0000259" key="14">
    <source>
        <dbReference type="Pfam" id="PF01930"/>
    </source>
</evidence>
<evidence type="ECO:0000256" key="12">
    <source>
        <dbReference type="ARBA" id="ARBA00023211"/>
    </source>
</evidence>
<keyword evidence="5" id="KW-0540">Nuclease</keyword>
<evidence type="ECO:0000256" key="13">
    <source>
        <dbReference type="ARBA" id="ARBA00033996"/>
    </source>
</evidence>
<dbReference type="InterPro" id="IPR051827">
    <property type="entry name" value="Cas4_exonuclease"/>
</dbReference>
<dbReference type="EMBL" id="UOEU01000520">
    <property type="protein sequence ID" value="VAW34199.1"/>
    <property type="molecule type" value="Genomic_DNA"/>
</dbReference>
<evidence type="ECO:0000313" key="15">
    <source>
        <dbReference type="EMBL" id="VAW34199.1"/>
    </source>
</evidence>
<keyword evidence="9" id="KW-0408">Iron</keyword>
<dbReference type="GO" id="GO:0004527">
    <property type="term" value="F:exonuclease activity"/>
    <property type="evidence" value="ECO:0007669"/>
    <property type="project" value="UniProtKB-KW"/>
</dbReference>
<dbReference type="PANTHER" id="PTHR36531">
    <property type="entry name" value="CRISPR-ASSOCIATED EXONUCLEASE CAS4"/>
    <property type="match status" value="1"/>
</dbReference>
<accession>A0A3B0VBI8</accession>
<evidence type="ECO:0000256" key="11">
    <source>
        <dbReference type="ARBA" id="ARBA00023118"/>
    </source>
</evidence>
<dbReference type="InterPro" id="IPR013343">
    <property type="entry name" value="CRISPR-assoc_prot_Cas4"/>
</dbReference>
<dbReference type="EC" id="3.1.12.1" evidence="3"/>
<dbReference type="GO" id="GO:0046872">
    <property type="term" value="F:metal ion binding"/>
    <property type="evidence" value="ECO:0007669"/>
    <property type="project" value="UniProtKB-KW"/>
</dbReference>
<evidence type="ECO:0000256" key="4">
    <source>
        <dbReference type="ARBA" id="ARBA00020049"/>
    </source>
</evidence>
<dbReference type="GO" id="GO:0051536">
    <property type="term" value="F:iron-sulfur cluster binding"/>
    <property type="evidence" value="ECO:0007669"/>
    <property type="project" value="UniProtKB-KW"/>
</dbReference>
<dbReference type="InterPro" id="IPR011604">
    <property type="entry name" value="PDDEXK-like_dom_sf"/>
</dbReference>
<evidence type="ECO:0000256" key="6">
    <source>
        <dbReference type="ARBA" id="ARBA00022723"/>
    </source>
</evidence>
<feature type="domain" description="DUF83" evidence="14">
    <location>
        <begin position="6"/>
        <end position="196"/>
    </location>
</feature>
<name>A0A3B0VBI8_9ZZZZ</name>
<reference evidence="15" key="1">
    <citation type="submission" date="2018-06" db="EMBL/GenBank/DDBJ databases">
        <authorList>
            <person name="Zhirakovskaya E."/>
        </authorList>
    </citation>
    <scope>NUCLEOTIDE SEQUENCE</scope>
</reference>
<dbReference type="AlphaFoldDB" id="A0A3B0VBI8"/>
<sequence>MLPLSYLNQLTYCPRRFWYMYVQGEIAINAPMLEGTYQHQTRADKPGQDTDDNGRIIHRRLWVWSDRLQIAGFADFVETTKNEERSAEDNFIIHNSSLIIPVEYKHGRKAKWHNDQIQLCAQALCLEEMTGQSIGQGEIFYWRSRRRITVPFDETLRQLTETAVSHAHQLSQNNSIPAPISERQKCKHCSIQPICLPDEVEQLRMRNLEL</sequence>
<comment type="similarity">
    <text evidence="2">Belongs to the CRISPR-associated exonuclease Cas4 family.</text>
</comment>
<evidence type="ECO:0000256" key="1">
    <source>
        <dbReference type="ARBA" id="ARBA00001966"/>
    </source>
</evidence>
<keyword evidence="6" id="KW-0479">Metal-binding</keyword>
<dbReference type="InterPro" id="IPR022765">
    <property type="entry name" value="Dna2/Cas4_DUF83"/>
</dbReference>